<dbReference type="Pfam" id="PF17757">
    <property type="entry name" value="UvrB_inter"/>
    <property type="match status" value="1"/>
</dbReference>
<dbReference type="SMART" id="SM01058">
    <property type="entry name" value="CarD_TRCF"/>
    <property type="match status" value="1"/>
</dbReference>
<dbReference type="SMART" id="SM00490">
    <property type="entry name" value="HELICc"/>
    <property type="match status" value="1"/>
</dbReference>
<feature type="domain" description="Helicase C-terminal" evidence="11">
    <location>
        <begin position="813"/>
        <end position="974"/>
    </location>
</feature>
<dbReference type="Proteomes" id="UP000215545">
    <property type="component" value="Unassembled WGS sequence"/>
</dbReference>
<dbReference type="RefSeq" id="WP_045850863.1">
    <property type="nucleotide sequence ID" value="NZ_FTLX01000014.1"/>
</dbReference>
<evidence type="ECO:0000256" key="4">
    <source>
        <dbReference type="ARBA" id="ARBA00022801"/>
    </source>
</evidence>
<evidence type="ECO:0000256" key="3">
    <source>
        <dbReference type="ARBA" id="ARBA00022763"/>
    </source>
</evidence>
<feature type="domain" description="Helicase ATP-binding" evidence="10">
    <location>
        <begin position="638"/>
        <end position="799"/>
    </location>
</feature>
<comment type="subcellular location">
    <subcellularLocation>
        <location evidence="9">Cytoplasm</location>
    </subcellularLocation>
</comment>
<dbReference type="InterPro" id="IPR003711">
    <property type="entry name" value="CarD-like/TRCF_RID"/>
</dbReference>
<dbReference type="HAMAP" id="MF_00969">
    <property type="entry name" value="TRCF"/>
    <property type="match status" value="1"/>
</dbReference>
<dbReference type="PANTHER" id="PTHR47964">
    <property type="entry name" value="ATP-DEPENDENT DNA HELICASE HOMOLOG RECG, CHLOROPLASTIC"/>
    <property type="match status" value="1"/>
</dbReference>
<dbReference type="SMART" id="SM00487">
    <property type="entry name" value="DEXDc"/>
    <property type="match status" value="1"/>
</dbReference>
<sequence length="1171" mass="131459">MNHLLDLFLKNDEAASVMNGIEAGMKEQLAAGLSGSLRAVFASAAHRKLQQPVMVITYNMLQAQKLYDDIVQFVPEEQVFLYAANELIAAEISIASPELRAQRIEMLNHLALHGTGVYIVPVAGLKKLLPSKDVWKRLQKTFHVGEEVELDELKHELVKMGYERADMVYAPGEFSIRGGIIDLYPLTSEHPVRIELFDTEIDSIRTFAPNTQRSIENMTSILIGPAAEMPAAAEELASLAGRLQDALDDTMQKIGSPEVKKQLTAFIGADIEKLKQGIRINELGKYTSLLYNETALVTSYLPDNGVVLFDEMSRIKEISESLEKEEAEWYTSLIEEGKAVHGLTLAHSLQEAVKGTAQSSVYLSLFMRQTAGGKPENIVNFSARPMQSFHGQMNVLESEVERWKKSATTVLFLGETPERAEKIKATLHDYGMEITMLEDQNEVIEGVVQTGPGALTSGFEFPLLKLAVITEQELFNKKAPKSKRRQKLSNAERIKSYSELKTGDYVVHVNHGIGKYLGIETLQINGIHKDYLKIKYQGTDELFVPVDQIELVQKYVGSEGKEPKIYKLGGSDWKRVKKKVESSVQDIADDLIKLYAEREAARGYAFSPDSDMQREFEAAFPYEETEDQLRSIQEIKRDMEREQPMDRLLCGDVGYGKTEVAIRAAFKATADGKQVAILVPTTILAQQHYETLKERLQDFPVNVGLLSRFRTRKQQTETLKGIKAGTVDIVIGTHRLLSKDVQYQDLGLLVVDEEQRFGVTHKEKIKQLKTNVDVLTLTATPIPRTLHMSMLGVRDLSVIETPPENRFPVQTYVVEHNLGLIREAAEREIARGGQVFYLYNRVEDIERRADEISMLVPDARVAYAHGQMTETELEAVILGFLEGESDVLVTTTIIETGVDIPNVNTLIVHDADRMGLSQLYQIRGRVGRSNRVAYSYFMYRKDKVLSEPAEKRLQAIKEFTELGSGFKIAMRDLSIRGAGNLLGSQQHGFIDSVGFDLYSQMLKEAVEQKQGSGAEQKVPVFEVDVTIDAYIPDAYITDSAQKIDMYKRFRSADSFDEIAELKEEMTDRFGDYPAEVADLFKVAEMKIHAAKTKLESIKQSKDTVTILVSEEGTKEIDGSKVFAICNTFDRMCGLGMDENRLKITIDVKKAPEQGWFSAAFDLIKDLETAKK</sequence>
<dbReference type="CDD" id="cd17991">
    <property type="entry name" value="DEXHc_TRCF"/>
    <property type="match status" value="1"/>
</dbReference>
<reference evidence="13" key="1">
    <citation type="submission" date="2017-03" db="EMBL/GenBank/DDBJ databases">
        <title>Bacillus sp. V-88(T) DSM27956, whole genome shotgun sequencing project.</title>
        <authorList>
            <person name="Dastager S.G."/>
            <person name="Neurgaonkar P.S."/>
            <person name="Dharne M.S."/>
        </authorList>
    </citation>
    <scope>NUCLEOTIDE SEQUENCE [LARGE SCALE GENOMIC DNA]</scope>
    <source>
        <strain evidence="13">DSM 25145</strain>
    </source>
</reference>
<dbReference type="Pfam" id="PF02559">
    <property type="entry name" value="CarD_TRCF_RID"/>
    <property type="match status" value="1"/>
</dbReference>
<dbReference type="EC" id="3.6.4.-" evidence="9"/>
<evidence type="ECO:0000256" key="2">
    <source>
        <dbReference type="ARBA" id="ARBA00022741"/>
    </source>
</evidence>
<dbReference type="InterPro" id="IPR004576">
    <property type="entry name" value="Mfd"/>
</dbReference>
<keyword evidence="1 9" id="KW-0963">Cytoplasm</keyword>
<dbReference type="InterPro" id="IPR041471">
    <property type="entry name" value="UvrB_inter"/>
</dbReference>
<proteinExistence type="inferred from homology"/>
<dbReference type="InterPro" id="IPR027417">
    <property type="entry name" value="P-loop_NTPase"/>
</dbReference>
<evidence type="ECO:0000256" key="5">
    <source>
        <dbReference type="ARBA" id="ARBA00022806"/>
    </source>
</evidence>
<dbReference type="PROSITE" id="PS51192">
    <property type="entry name" value="HELICASE_ATP_BIND_1"/>
    <property type="match status" value="1"/>
</dbReference>
<comment type="function">
    <text evidence="9">Couples transcription and DNA repair by recognizing RNA polymerase (RNAP) stalled at DNA lesions. Mediates ATP-dependent release of RNAP and its truncated transcript from the DNA, and recruitment of nucleotide excision repair machinery to the damaged site.</text>
</comment>
<evidence type="ECO:0000256" key="7">
    <source>
        <dbReference type="ARBA" id="ARBA00023125"/>
    </source>
</evidence>
<keyword evidence="13" id="KW-1185">Reference proteome</keyword>
<dbReference type="InterPro" id="IPR001650">
    <property type="entry name" value="Helicase_C-like"/>
</dbReference>
<dbReference type="InterPro" id="IPR037235">
    <property type="entry name" value="TRCF-like_C_D7"/>
</dbReference>
<dbReference type="Pfam" id="PF21132">
    <property type="entry name" value="MFD_D3"/>
    <property type="match status" value="1"/>
</dbReference>
<comment type="caution">
    <text evidence="12">The sequence shown here is derived from an EMBL/GenBank/DDBJ whole genome shotgun (WGS) entry which is preliminary data.</text>
</comment>
<accession>A0ABX4E408</accession>
<keyword evidence="7 9" id="KW-0238">DNA-binding</keyword>
<keyword evidence="2 9" id="KW-0547">Nucleotide-binding</keyword>
<evidence type="ECO:0000313" key="12">
    <source>
        <dbReference type="EMBL" id="OXS73638.1"/>
    </source>
</evidence>
<evidence type="ECO:0000313" key="13">
    <source>
        <dbReference type="Proteomes" id="UP000215545"/>
    </source>
</evidence>
<organism evidence="12 13">
    <name type="scientific">Domibacillus enclensis</name>
    <dbReference type="NCBI Taxonomy" id="1017273"/>
    <lineage>
        <taxon>Bacteria</taxon>
        <taxon>Bacillati</taxon>
        <taxon>Bacillota</taxon>
        <taxon>Bacilli</taxon>
        <taxon>Bacillales</taxon>
        <taxon>Bacillaceae</taxon>
        <taxon>Domibacillus</taxon>
    </lineage>
</organism>
<dbReference type="SUPFAM" id="SSF141259">
    <property type="entry name" value="CarD-like"/>
    <property type="match status" value="1"/>
</dbReference>
<dbReference type="PROSITE" id="PS51194">
    <property type="entry name" value="HELICASE_CTER"/>
    <property type="match status" value="1"/>
</dbReference>
<evidence type="ECO:0000259" key="10">
    <source>
        <dbReference type="PROSITE" id="PS51192"/>
    </source>
</evidence>
<dbReference type="EMBL" id="MWSK01000014">
    <property type="protein sequence ID" value="OXS73638.1"/>
    <property type="molecule type" value="Genomic_DNA"/>
</dbReference>
<dbReference type="InterPro" id="IPR005118">
    <property type="entry name" value="TRCF_C"/>
</dbReference>
<comment type="similarity">
    <text evidence="9">In the C-terminal section; belongs to the helicase family. RecG subfamily.</text>
</comment>
<dbReference type="InterPro" id="IPR047112">
    <property type="entry name" value="RecG/Mfd"/>
</dbReference>
<dbReference type="Pfam" id="PF00270">
    <property type="entry name" value="DEAD"/>
    <property type="match status" value="1"/>
</dbReference>
<dbReference type="PANTHER" id="PTHR47964:SF1">
    <property type="entry name" value="ATP-DEPENDENT DNA HELICASE HOMOLOG RECG, CHLOROPLASTIC"/>
    <property type="match status" value="1"/>
</dbReference>
<evidence type="ECO:0000256" key="6">
    <source>
        <dbReference type="ARBA" id="ARBA00022840"/>
    </source>
</evidence>
<evidence type="ECO:0000256" key="8">
    <source>
        <dbReference type="ARBA" id="ARBA00023204"/>
    </source>
</evidence>
<keyword evidence="4 9" id="KW-0378">Hydrolase</keyword>
<keyword evidence="8 9" id="KW-0234">DNA repair</keyword>
<dbReference type="Gene3D" id="3.90.1150.50">
    <property type="entry name" value="Transcription-repair-coupling factor, D7 domain"/>
    <property type="match status" value="1"/>
</dbReference>
<keyword evidence="5" id="KW-0347">Helicase</keyword>
<gene>
    <name evidence="9" type="primary">mfd</name>
    <name evidence="12" type="ORF">B1B05_18210</name>
</gene>
<comment type="similarity">
    <text evidence="9">In the N-terminal section; belongs to the UvrB family.</text>
</comment>
<dbReference type="Gene3D" id="3.40.50.11180">
    <property type="match status" value="1"/>
</dbReference>
<keyword evidence="6 9" id="KW-0067">ATP-binding</keyword>
<dbReference type="Pfam" id="PF00271">
    <property type="entry name" value="Helicase_C"/>
    <property type="match status" value="1"/>
</dbReference>
<dbReference type="InterPro" id="IPR048635">
    <property type="entry name" value="MFD_D3"/>
</dbReference>
<dbReference type="SMART" id="SM00982">
    <property type="entry name" value="TRCF"/>
    <property type="match status" value="1"/>
</dbReference>
<evidence type="ECO:0000256" key="9">
    <source>
        <dbReference type="HAMAP-Rule" id="MF_00969"/>
    </source>
</evidence>
<dbReference type="Pfam" id="PF03461">
    <property type="entry name" value="TRCF"/>
    <property type="match status" value="1"/>
</dbReference>
<protein>
    <recommendedName>
        <fullName evidence="9">Transcription-repair-coupling factor</fullName>
        <shortName evidence="9">TRCF</shortName>
        <ecNumber evidence="9">3.6.4.-</ecNumber>
    </recommendedName>
</protein>
<keyword evidence="3 9" id="KW-0227">DNA damage</keyword>
<name>A0ABX4E408_9BACI</name>
<dbReference type="InterPro" id="IPR011545">
    <property type="entry name" value="DEAD/DEAH_box_helicase_dom"/>
</dbReference>
<dbReference type="SUPFAM" id="SSF52540">
    <property type="entry name" value="P-loop containing nucleoside triphosphate hydrolases"/>
    <property type="match status" value="4"/>
</dbReference>
<dbReference type="InterPro" id="IPR036101">
    <property type="entry name" value="CarD-like/TRCF_RID_sf"/>
</dbReference>
<dbReference type="NCBIfam" id="TIGR00580">
    <property type="entry name" value="mfd"/>
    <property type="match status" value="1"/>
</dbReference>
<dbReference type="Gene3D" id="2.40.10.170">
    <property type="match status" value="1"/>
</dbReference>
<dbReference type="Gene3D" id="3.30.2060.10">
    <property type="entry name" value="Penicillin-binding protein 1b domain"/>
    <property type="match status" value="1"/>
</dbReference>
<dbReference type="Gene3D" id="3.40.50.300">
    <property type="entry name" value="P-loop containing nucleotide triphosphate hydrolases"/>
    <property type="match status" value="2"/>
</dbReference>
<dbReference type="InterPro" id="IPR014001">
    <property type="entry name" value="Helicase_ATP-bd"/>
</dbReference>
<evidence type="ECO:0000259" key="11">
    <source>
        <dbReference type="PROSITE" id="PS51194"/>
    </source>
</evidence>
<evidence type="ECO:0000256" key="1">
    <source>
        <dbReference type="ARBA" id="ARBA00022490"/>
    </source>
</evidence>
<dbReference type="SUPFAM" id="SSF143517">
    <property type="entry name" value="TRCF domain-like"/>
    <property type="match status" value="1"/>
</dbReference>